<dbReference type="InterPro" id="IPR003226">
    <property type="entry name" value="MYG1_exonuclease"/>
</dbReference>
<dbReference type="eggNOG" id="KOG2948">
    <property type="taxonomic scope" value="Eukaryota"/>
</dbReference>
<dbReference type="GO" id="GO:0005634">
    <property type="term" value="C:nucleus"/>
    <property type="evidence" value="ECO:0007669"/>
    <property type="project" value="TreeGrafter"/>
</dbReference>
<dbReference type="AlphaFoldDB" id="A0A1I7S9Y1"/>
<organism evidence="2 3">
    <name type="scientific">Bursaphelenchus xylophilus</name>
    <name type="common">Pinewood nematode worm</name>
    <name type="synonym">Aphelenchoides xylophilus</name>
    <dbReference type="NCBI Taxonomy" id="6326"/>
    <lineage>
        <taxon>Eukaryota</taxon>
        <taxon>Metazoa</taxon>
        <taxon>Ecdysozoa</taxon>
        <taxon>Nematoda</taxon>
        <taxon>Chromadorea</taxon>
        <taxon>Rhabditida</taxon>
        <taxon>Tylenchina</taxon>
        <taxon>Tylenchomorpha</taxon>
        <taxon>Aphelenchoidea</taxon>
        <taxon>Aphelenchoididae</taxon>
        <taxon>Bursaphelenchus</taxon>
    </lineage>
</organism>
<evidence type="ECO:0000313" key="2">
    <source>
        <dbReference type="Proteomes" id="UP000095284"/>
    </source>
</evidence>
<dbReference type="Proteomes" id="UP000095284">
    <property type="component" value="Unplaced"/>
</dbReference>
<name>A0A1I7S9Y1_BURXY</name>
<dbReference type="PANTHER" id="PTHR11215">
    <property type="entry name" value="METAL DEPENDENT HYDROLASE - RELATED"/>
    <property type="match status" value="1"/>
</dbReference>
<evidence type="ECO:0000313" key="3">
    <source>
        <dbReference type="WBParaSite" id="BXY_0982800.1"/>
    </source>
</evidence>
<proteinExistence type="inferred from homology"/>
<dbReference type="GO" id="GO:0005737">
    <property type="term" value="C:cytoplasm"/>
    <property type="evidence" value="ECO:0007669"/>
    <property type="project" value="TreeGrafter"/>
</dbReference>
<protein>
    <submittedName>
        <fullName evidence="3">UPF0160 protein MYG1, mitochondrial</fullName>
    </submittedName>
</protein>
<reference evidence="3" key="1">
    <citation type="submission" date="2016-11" db="UniProtKB">
        <authorList>
            <consortium name="WormBaseParasite"/>
        </authorList>
    </citation>
    <scope>IDENTIFICATION</scope>
</reference>
<dbReference type="WBParaSite" id="BXY_0982800.1">
    <property type="protein sequence ID" value="BXY_0982800.1"/>
    <property type="gene ID" value="BXY_0982800"/>
</dbReference>
<sequence>MNFLAARSGLYRFFGWRSIMTTKDKYIGTHNGKFHCDEVFGCWMLRQLPEFKKHVILRTRDPQILATCDIVLDVGGVFDHSKKRYDHHQREFNETMSTLACTFENGKLNARKSLQYNTKLSSAGLIYAFYGQEVIRQILFVDGQDGVDEETIDFYYDRLYKHFVESVDAVDNGIKSHDEPSKYIIPVSLEGLVEDLNPAWNEDFSPDVQFEKAMKVVGDIFKDKVLYIHKNWMPARKIVEDAVNGRLKVDEGGRIMVLEECCPWKQHFFMIEQEQQIGGKIVYAIYPGDKSGNSWRIQSVPVSENTEFDNRWPLPQEWRGLRDKELADKIGVDTAVFVHATGFIGGAKTKEDAIEMAKKSLKLPRLP</sequence>
<dbReference type="Pfam" id="PF03690">
    <property type="entry name" value="MYG1_exonuc"/>
    <property type="match status" value="1"/>
</dbReference>
<comment type="similarity">
    <text evidence="1">Belongs to the MYG1 family.</text>
</comment>
<accession>A0A1I7S9Y1</accession>
<evidence type="ECO:0000256" key="1">
    <source>
        <dbReference type="ARBA" id="ARBA00010105"/>
    </source>
</evidence>
<dbReference type="PANTHER" id="PTHR11215:SF1">
    <property type="entry name" value="MYG1 EXONUCLEASE"/>
    <property type="match status" value="1"/>
</dbReference>